<dbReference type="GO" id="GO:0005506">
    <property type="term" value="F:iron ion binding"/>
    <property type="evidence" value="ECO:0007669"/>
    <property type="project" value="TreeGrafter"/>
</dbReference>
<dbReference type="AlphaFoldDB" id="A0A6M0JYH4"/>
<dbReference type="Pfam" id="PF01455">
    <property type="entry name" value="HupF_HypC"/>
    <property type="match status" value="1"/>
</dbReference>
<proteinExistence type="inferred from homology"/>
<evidence type="ECO:0000313" key="3">
    <source>
        <dbReference type="Proteomes" id="UP000483379"/>
    </source>
</evidence>
<dbReference type="GO" id="GO:0051604">
    <property type="term" value="P:protein maturation"/>
    <property type="evidence" value="ECO:0007669"/>
    <property type="project" value="TreeGrafter"/>
</dbReference>
<dbReference type="SUPFAM" id="SSF159127">
    <property type="entry name" value="HupF/HypC-like"/>
    <property type="match status" value="1"/>
</dbReference>
<name>A0A6M0JYH4_9GAMM</name>
<dbReference type="PANTHER" id="PTHR35177">
    <property type="entry name" value="HYDROGENASE MATURATION FACTOR HYBG"/>
    <property type="match status" value="1"/>
</dbReference>
<dbReference type="RefSeq" id="WP_164452990.1">
    <property type="nucleotide sequence ID" value="NZ_JAAIJQ010000029.1"/>
</dbReference>
<keyword evidence="3" id="KW-1185">Reference proteome</keyword>
<accession>A0A6M0JYH4</accession>
<dbReference type="EMBL" id="JAAIJQ010000029">
    <property type="protein sequence ID" value="NEV62522.1"/>
    <property type="molecule type" value="Genomic_DNA"/>
</dbReference>
<comment type="similarity">
    <text evidence="1">Belongs to the HupF/HypC family.</text>
</comment>
<sequence>MCFGIPMQVKSIDGFTARCEAKGVEREASLFMLQHEEVSVGDYVVVHLGHVINKVTAEEAAAAWEVYDEMLAAEAGGAGR</sequence>
<reference evidence="2 3" key="1">
    <citation type="submission" date="2020-02" db="EMBL/GenBank/DDBJ databases">
        <title>Genome sequences of Thiorhodococcus mannitoliphagus and Thiorhodococcus minor, purple sulfur photosynthetic bacteria in the gammaproteobacterial family, Chromatiaceae.</title>
        <authorList>
            <person name="Aviles F.A."/>
            <person name="Meyer T.E."/>
            <person name="Kyndt J.A."/>
        </authorList>
    </citation>
    <scope>NUCLEOTIDE SEQUENCE [LARGE SCALE GENOMIC DNA]</scope>
    <source>
        <strain evidence="2 3">DSM 11518</strain>
    </source>
</reference>
<dbReference type="GO" id="GO:1902670">
    <property type="term" value="F:carbon dioxide binding"/>
    <property type="evidence" value="ECO:0007669"/>
    <property type="project" value="TreeGrafter"/>
</dbReference>
<organism evidence="2 3">
    <name type="scientific">Thiorhodococcus minor</name>
    <dbReference type="NCBI Taxonomy" id="57489"/>
    <lineage>
        <taxon>Bacteria</taxon>
        <taxon>Pseudomonadati</taxon>
        <taxon>Pseudomonadota</taxon>
        <taxon>Gammaproteobacteria</taxon>
        <taxon>Chromatiales</taxon>
        <taxon>Chromatiaceae</taxon>
        <taxon>Thiorhodococcus</taxon>
    </lineage>
</organism>
<evidence type="ECO:0000256" key="1">
    <source>
        <dbReference type="ARBA" id="ARBA00006018"/>
    </source>
</evidence>
<dbReference type="Proteomes" id="UP000483379">
    <property type="component" value="Unassembled WGS sequence"/>
</dbReference>
<gene>
    <name evidence="2" type="ORF">G3446_11575</name>
</gene>
<evidence type="ECO:0000313" key="2">
    <source>
        <dbReference type="EMBL" id="NEV62522.1"/>
    </source>
</evidence>
<protein>
    <submittedName>
        <fullName evidence="2">HypC/HybG/HupF family hydrogenase formation chaperone</fullName>
    </submittedName>
</protein>
<dbReference type="Gene3D" id="2.30.30.140">
    <property type="match status" value="1"/>
</dbReference>
<dbReference type="PANTHER" id="PTHR35177:SF2">
    <property type="entry name" value="HYDROGENASE MATURATION FACTOR HYBG"/>
    <property type="match status" value="1"/>
</dbReference>
<dbReference type="InterPro" id="IPR001109">
    <property type="entry name" value="Hydrogenase_HupF/HypC"/>
</dbReference>
<comment type="caution">
    <text evidence="2">The sequence shown here is derived from an EMBL/GenBank/DDBJ whole genome shotgun (WGS) entry which is preliminary data.</text>
</comment>
<dbReference type="PRINTS" id="PR00445">
    <property type="entry name" value="HUPFHYPC"/>
</dbReference>
<dbReference type="NCBIfam" id="TIGR00074">
    <property type="entry name" value="hypC_hupF"/>
    <property type="match status" value="1"/>
</dbReference>